<dbReference type="OrthoDB" id="525451at2"/>
<protein>
    <submittedName>
        <fullName evidence="1">Uncharacterized protein</fullName>
    </submittedName>
</protein>
<evidence type="ECO:0000313" key="1">
    <source>
        <dbReference type="EMBL" id="PRP98569.1"/>
    </source>
</evidence>
<sequence length="188" mass="19664">MSIYGYAKFLGVILLIVPACSTEDPVPEDPYVFAEDAASEYTRVDRTGMPAIGAVVIMDRQAYNDADPSDDADGVFVEQITGSITALHDALDDDLDGLGLTPCAPEVCVAQAAPLVVPDTIKLDLSAPAGFPNGRLLTDPVIDVTLSVVLLDLSVAGQSVTSLVGVNPPANDVAFETAFPYLAPYYSG</sequence>
<dbReference type="EMBL" id="PVNL01000124">
    <property type="protein sequence ID" value="PRP98569.1"/>
    <property type="molecule type" value="Genomic_DNA"/>
</dbReference>
<comment type="caution">
    <text evidence="1">The sequence shown here is derived from an EMBL/GenBank/DDBJ whole genome shotgun (WGS) entry which is preliminary data.</text>
</comment>
<proteinExistence type="predicted"/>
<evidence type="ECO:0000313" key="2">
    <source>
        <dbReference type="Proteomes" id="UP000238823"/>
    </source>
</evidence>
<organism evidence="1 2">
    <name type="scientific">Enhygromyxa salina</name>
    <dbReference type="NCBI Taxonomy" id="215803"/>
    <lineage>
        <taxon>Bacteria</taxon>
        <taxon>Pseudomonadati</taxon>
        <taxon>Myxococcota</taxon>
        <taxon>Polyangia</taxon>
        <taxon>Nannocystales</taxon>
        <taxon>Nannocystaceae</taxon>
        <taxon>Enhygromyxa</taxon>
    </lineage>
</organism>
<dbReference type="Proteomes" id="UP000238823">
    <property type="component" value="Unassembled WGS sequence"/>
</dbReference>
<reference evidence="1 2" key="1">
    <citation type="submission" date="2018-03" db="EMBL/GenBank/DDBJ databases">
        <title>Draft Genome Sequences of the Obligatory Marine Myxobacteria Enhygromyxa salina SWB007.</title>
        <authorList>
            <person name="Poehlein A."/>
            <person name="Moghaddam J.A."/>
            <person name="Harms H."/>
            <person name="Alanjari M."/>
            <person name="Koenig G.M."/>
            <person name="Daniel R."/>
            <person name="Schaeberle T.F."/>
        </authorList>
    </citation>
    <scope>NUCLEOTIDE SEQUENCE [LARGE SCALE GENOMIC DNA]</scope>
    <source>
        <strain evidence="1 2">SWB007</strain>
    </source>
</reference>
<dbReference type="Pfam" id="PF14224">
    <property type="entry name" value="DUF4331"/>
    <property type="match status" value="1"/>
</dbReference>
<dbReference type="AlphaFoldDB" id="A0A2S9Y0E9"/>
<gene>
    <name evidence="1" type="ORF">ENSA7_65120</name>
</gene>
<accession>A0A2S9Y0E9</accession>
<dbReference type="RefSeq" id="WP_106093419.1">
    <property type="nucleotide sequence ID" value="NZ_PVNL01000124.1"/>
</dbReference>
<dbReference type="InterPro" id="IPR025566">
    <property type="entry name" value="DUF4331"/>
</dbReference>
<name>A0A2S9Y0E9_9BACT</name>